<gene>
    <name evidence="1" type="ORF">EYS42_16960</name>
</gene>
<organism evidence="1 2">
    <name type="scientific">Aquabacterium lacunae</name>
    <dbReference type="NCBI Taxonomy" id="2528630"/>
    <lineage>
        <taxon>Bacteria</taxon>
        <taxon>Pseudomonadati</taxon>
        <taxon>Pseudomonadota</taxon>
        <taxon>Betaproteobacteria</taxon>
        <taxon>Burkholderiales</taxon>
        <taxon>Aquabacterium</taxon>
    </lineage>
</organism>
<sequence length="135" mass="14674">MPIQVTAEQELIVGESTVVAGDAPESPFVAVFEDDGQTGYFYALDTSIDGQQIQDAMHIYNVADVADRAKPSTIKIGWSTDSHKTVLLINGYPHAVFDFEARRGYCRTGFPPAPSNGTWSTSGHAWDESCIALFS</sequence>
<comment type="caution">
    <text evidence="1">The sequence shown here is derived from an EMBL/GenBank/DDBJ whole genome shotgun (WGS) entry which is preliminary data.</text>
</comment>
<name>A0A4V2JF97_9BURK</name>
<proteinExistence type="predicted"/>
<evidence type="ECO:0000313" key="2">
    <source>
        <dbReference type="Proteomes" id="UP000292120"/>
    </source>
</evidence>
<keyword evidence="2" id="KW-1185">Reference proteome</keyword>
<dbReference type="InterPro" id="IPR014449">
    <property type="entry name" value="UCP007050_HI0931"/>
</dbReference>
<dbReference type="OrthoDB" id="5679620at2"/>
<evidence type="ECO:0000313" key="1">
    <source>
        <dbReference type="EMBL" id="TBO27131.1"/>
    </source>
</evidence>
<dbReference type="AlphaFoldDB" id="A0A4V2JF97"/>
<reference evidence="1 2" key="1">
    <citation type="submission" date="2019-02" db="EMBL/GenBank/DDBJ databases">
        <title>Aquabacterium sp. strain KMB7.</title>
        <authorList>
            <person name="Chen W.-M."/>
        </authorList>
    </citation>
    <scope>NUCLEOTIDE SEQUENCE [LARGE SCALE GENOMIC DNA]</scope>
    <source>
        <strain evidence="1 2">KMB7</strain>
    </source>
</reference>
<accession>A0A4V2JF97</accession>
<dbReference type="EMBL" id="SIXI01000047">
    <property type="protein sequence ID" value="TBO27131.1"/>
    <property type="molecule type" value="Genomic_DNA"/>
</dbReference>
<dbReference type="Pfam" id="PF10008">
    <property type="entry name" value="DUF2251"/>
    <property type="match status" value="1"/>
</dbReference>
<dbReference type="Proteomes" id="UP000292120">
    <property type="component" value="Unassembled WGS sequence"/>
</dbReference>
<protein>
    <submittedName>
        <fullName evidence="1">DUF2251 domain-containing protein</fullName>
    </submittedName>
</protein>